<keyword evidence="2" id="KW-1185">Reference proteome</keyword>
<reference evidence="1 2" key="1">
    <citation type="journal article" date="2024" name="Nat. Commun.">
        <title>Phylogenomics reveals the evolutionary origins of lichenization in chlorophyte algae.</title>
        <authorList>
            <person name="Puginier C."/>
            <person name="Libourel C."/>
            <person name="Otte J."/>
            <person name="Skaloud P."/>
            <person name="Haon M."/>
            <person name="Grisel S."/>
            <person name="Petersen M."/>
            <person name="Berrin J.G."/>
            <person name="Delaux P.M."/>
            <person name="Dal Grande F."/>
            <person name="Keller J."/>
        </authorList>
    </citation>
    <scope>NUCLEOTIDE SEQUENCE [LARGE SCALE GENOMIC DNA]</scope>
    <source>
        <strain evidence="1 2">SAG 2043</strain>
    </source>
</reference>
<evidence type="ECO:0000313" key="1">
    <source>
        <dbReference type="EMBL" id="KAK9805174.1"/>
    </source>
</evidence>
<accession>A0AAW1P9S8</accession>
<protein>
    <submittedName>
        <fullName evidence="1">Uncharacterized protein</fullName>
    </submittedName>
</protein>
<gene>
    <name evidence="1" type="ORF">WJX72_003547</name>
</gene>
<evidence type="ECO:0000313" key="2">
    <source>
        <dbReference type="Proteomes" id="UP001489004"/>
    </source>
</evidence>
<dbReference type="Proteomes" id="UP001489004">
    <property type="component" value="Unassembled WGS sequence"/>
</dbReference>
<organism evidence="1 2">
    <name type="scientific">[Myrmecia] bisecta</name>
    <dbReference type="NCBI Taxonomy" id="41462"/>
    <lineage>
        <taxon>Eukaryota</taxon>
        <taxon>Viridiplantae</taxon>
        <taxon>Chlorophyta</taxon>
        <taxon>core chlorophytes</taxon>
        <taxon>Trebouxiophyceae</taxon>
        <taxon>Trebouxiales</taxon>
        <taxon>Trebouxiaceae</taxon>
        <taxon>Myrmecia</taxon>
    </lineage>
</organism>
<dbReference type="EMBL" id="JALJOR010000016">
    <property type="protein sequence ID" value="KAK9805174.1"/>
    <property type="molecule type" value="Genomic_DNA"/>
</dbReference>
<dbReference type="AlphaFoldDB" id="A0AAW1P9S8"/>
<sequence>MAEAKLMRIARSQLRIRSMHPEGVQPSEVQPAEVYLDARGYVSVSALLGAVHWGKWWRPTHIRLRDIVFPVEGAFIGPIDVEELGSLGGSRESAVPVSLRDPVASLGLDLQRVLSKFARWRPLSRNASSQIKKDI</sequence>
<name>A0AAW1P9S8_9CHLO</name>
<proteinExistence type="predicted"/>
<comment type="caution">
    <text evidence="1">The sequence shown here is derived from an EMBL/GenBank/DDBJ whole genome shotgun (WGS) entry which is preliminary data.</text>
</comment>